<evidence type="ECO:0000256" key="9">
    <source>
        <dbReference type="ARBA" id="ARBA00023027"/>
    </source>
</evidence>
<evidence type="ECO:0000256" key="18">
    <source>
        <dbReference type="RuleBase" id="RU003707"/>
    </source>
</evidence>
<evidence type="ECO:0000256" key="5">
    <source>
        <dbReference type="ARBA" id="ARBA00007005"/>
    </source>
</evidence>
<evidence type="ECO:0000259" key="19">
    <source>
        <dbReference type="Pfam" id="PF00725"/>
    </source>
</evidence>
<comment type="catalytic activity">
    <reaction evidence="16">
        <text>a (3S)-3-hydroxyacyl-CoA = a (2E)-enoyl-CoA + H2O</text>
        <dbReference type="Rhea" id="RHEA:16105"/>
        <dbReference type="ChEBI" id="CHEBI:15377"/>
        <dbReference type="ChEBI" id="CHEBI:57318"/>
        <dbReference type="ChEBI" id="CHEBI:58856"/>
        <dbReference type="EC" id="4.2.1.17"/>
    </reaction>
</comment>
<dbReference type="SUPFAM" id="SSF52096">
    <property type="entry name" value="ClpP/crotonase"/>
    <property type="match status" value="1"/>
</dbReference>
<dbReference type="InterPro" id="IPR006108">
    <property type="entry name" value="3HC_DH_C"/>
</dbReference>
<keyword evidence="7" id="KW-0276">Fatty acid metabolism</keyword>
<dbReference type="UniPathway" id="UPA00659"/>
<comment type="similarity">
    <text evidence="6">In the N-terminal section; belongs to the enoyl-CoA hydratase/isomerase family.</text>
</comment>
<comment type="catalytic activity">
    <reaction evidence="15">
        <text>(3S)-3-hydroxybutanoyl-CoA = (3R)-3-hydroxybutanoyl-CoA</text>
        <dbReference type="Rhea" id="RHEA:21760"/>
        <dbReference type="ChEBI" id="CHEBI:57315"/>
        <dbReference type="ChEBI" id="CHEBI:57316"/>
        <dbReference type="EC" id="5.1.2.3"/>
    </reaction>
</comment>
<dbReference type="Gene3D" id="1.10.1040.50">
    <property type="match status" value="1"/>
</dbReference>
<evidence type="ECO:0000256" key="10">
    <source>
        <dbReference type="ARBA" id="ARBA00023098"/>
    </source>
</evidence>
<dbReference type="CDD" id="cd06558">
    <property type="entry name" value="crotonase-like"/>
    <property type="match status" value="1"/>
</dbReference>
<evidence type="ECO:0000256" key="17">
    <source>
        <dbReference type="ARBA" id="ARBA00023717"/>
    </source>
</evidence>
<dbReference type="AlphaFoldDB" id="A0A3B5XW45"/>
<keyword evidence="10" id="KW-0443">Lipid metabolism</keyword>
<feature type="domain" description="3-hydroxyacyl-CoA dehydrogenase C-terminal" evidence="19">
    <location>
        <begin position="491"/>
        <end position="584"/>
    </location>
</feature>
<keyword evidence="9" id="KW-0520">NAD</keyword>
<dbReference type="Proteomes" id="UP000019116">
    <property type="component" value="Chromosome 1A"/>
</dbReference>
<keyword evidence="13" id="KW-0456">Lyase</keyword>
<dbReference type="Pfam" id="PF00378">
    <property type="entry name" value="ECH_1"/>
    <property type="match status" value="1"/>
</dbReference>
<comment type="catalytic activity">
    <reaction evidence="2">
        <text>a (3E)-enoyl-CoA = a 4-saturated (2E)-enoyl-CoA</text>
        <dbReference type="Rhea" id="RHEA:45228"/>
        <dbReference type="ChEBI" id="CHEBI:58521"/>
        <dbReference type="ChEBI" id="CHEBI:85097"/>
        <dbReference type="EC" id="5.3.3.8"/>
    </reaction>
</comment>
<evidence type="ECO:0000256" key="16">
    <source>
        <dbReference type="ARBA" id="ARBA00023709"/>
    </source>
</evidence>
<organism evidence="21">
    <name type="scientific">Triticum aestivum</name>
    <name type="common">Wheat</name>
    <dbReference type="NCBI Taxonomy" id="4565"/>
    <lineage>
        <taxon>Eukaryota</taxon>
        <taxon>Viridiplantae</taxon>
        <taxon>Streptophyta</taxon>
        <taxon>Embryophyta</taxon>
        <taxon>Tracheophyta</taxon>
        <taxon>Spermatophyta</taxon>
        <taxon>Magnoliopsida</taxon>
        <taxon>Liliopsida</taxon>
        <taxon>Poales</taxon>
        <taxon>Poaceae</taxon>
        <taxon>BOP clade</taxon>
        <taxon>Pooideae</taxon>
        <taxon>Triticodae</taxon>
        <taxon>Triticeae</taxon>
        <taxon>Triticinae</taxon>
        <taxon>Triticum</taxon>
    </lineage>
</organism>
<dbReference type="InterPro" id="IPR008927">
    <property type="entry name" value="6-PGluconate_DH-like_C_sf"/>
</dbReference>
<dbReference type="Gene3D" id="3.90.226.10">
    <property type="entry name" value="2-enoyl-CoA Hydratase, Chain A, domain 1"/>
    <property type="match status" value="1"/>
</dbReference>
<comment type="pathway">
    <text evidence="4">Lipid metabolism; fatty acid beta-oxidation.</text>
</comment>
<dbReference type="FunFam" id="1.10.1040.50:FF:000004">
    <property type="entry name" value="Peroxisomal fatty acid beta-oxidation multifunctional protein"/>
    <property type="match status" value="1"/>
</dbReference>
<evidence type="ECO:0000256" key="6">
    <source>
        <dbReference type="ARBA" id="ARBA00008750"/>
    </source>
</evidence>
<dbReference type="InterPro" id="IPR006180">
    <property type="entry name" value="3-OHacyl-CoA_DH_CS"/>
</dbReference>
<dbReference type="GO" id="GO:0070403">
    <property type="term" value="F:NAD+ binding"/>
    <property type="evidence" value="ECO:0007669"/>
    <property type="project" value="InterPro"/>
</dbReference>
<dbReference type="FunFam" id="3.40.50.720:FF:000009">
    <property type="entry name" value="Fatty oxidation complex, alpha subunit"/>
    <property type="match status" value="1"/>
</dbReference>
<dbReference type="STRING" id="4565.A0A3B5XW45"/>
<keyword evidence="11" id="KW-0576">Peroxisome</keyword>
<dbReference type="InterPro" id="IPR029045">
    <property type="entry name" value="ClpP/crotonase-like_dom_sf"/>
</dbReference>
<evidence type="ECO:0000256" key="8">
    <source>
        <dbReference type="ARBA" id="ARBA00023002"/>
    </source>
</evidence>
<evidence type="ECO:0000256" key="2">
    <source>
        <dbReference type="ARBA" id="ARBA00000765"/>
    </source>
</evidence>
<dbReference type="SMR" id="A0A3B5XW45"/>
<comment type="catalytic activity">
    <reaction evidence="17">
        <text>a 4-saturated-(3S)-3-hydroxyacyl-CoA = a (3E)-enoyl-CoA + H2O</text>
        <dbReference type="Rhea" id="RHEA:20724"/>
        <dbReference type="ChEBI" id="CHEBI:15377"/>
        <dbReference type="ChEBI" id="CHEBI:58521"/>
        <dbReference type="ChEBI" id="CHEBI:137480"/>
        <dbReference type="EC" id="4.2.1.17"/>
    </reaction>
</comment>
<dbReference type="SUPFAM" id="SSF48179">
    <property type="entry name" value="6-phosphogluconate dehydrogenase C-terminal domain-like"/>
    <property type="match status" value="2"/>
</dbReference>
<evidence type="ECO:0000256" key="7">
    <source>
        <dbReference type="ARBA" id="ARBA00022832"/>
    </source>
</evidence>
<dbReference type="GO" id="GO:0004300">
    <property type="term" value="F:enoyl-CoA hydratase activity"/>
    <property type="evidence" value="ECO:0007669"/>
    <property type="project" value="UniProtKB-EC"/>
</dbReference>
<reference evidence="21" key="1">
    <citation type="submission" date="2018-08" db="EMBL/GenBank/DDBJ databases">
        <authorList>
            <person name="Rossello M."/>
        </authorList>
    </citation>
    <scope>NUCLEOTIDE SEQUENCE [LARGE SCALE GENOMIC DNA]</scope>
    <source>
        <strain evidence="21">cv. Chinese Spring</strain>
    </source>
</reference>
<name>A0A3B5XW45_WHEAT</name>
<dbReference type="SUPFAM" id="SSF51735">
    <property type="entry name" value="NAD(P)-binding Rossmann-fold domains"/>
    <property type="match status" value="1"/>
</dbReference>
<reference evidence="21" key="2">
    <citation type="submission" date="2018-10" db="UniProtKB">
        <authorList>
            <consortium name="EnsemblPlants"/>
        </authorList>
    </citation>
    <scope>IDENTIFICATION</scope>
</reference>
<dbReference type="GO" id="GO:0003857">
    <property type="term" value="F:(3S)-3-hydroxyacyl-CoA dehydrogenase (NAD+) activity"/>
    <property type="evidence" value="ECO:0000318"/>
    <property type="project" value="GO_Central"/>
</dbReference>
<evidence type="ECO:0000313" key="22">
    <source>
        <dbReference type="Proteomes" id="UP000019116"/>
    </source>
</evidence>
<evidence type="ECO:0000256" key="12">
    <source>
        <dbReference type="ARBA" id="ARBA00023235"/>
    </source>
</evidence>
<evidence type="ECO:0000256" key="14">
    <source>
        <dbReference type="ARBA" id="ARBA00023268"/>
    </source>
</evidence>
<dbReference type="PROSITE" id="PS00166">
    <property type="entry name" value="ENOYL_COA_HYDRATASE"/>
    <property type="match status" value="1"/>
</dbReference>
<dbReference type="PROSITE" id="PS00067">
    <property type="entry name" value="3HCDH"/>
    <property type="match status" value="1"/>
</dbReference>
<comment type="subcellular location">
    <subcellularLocation>
        <location evidence="3">Peroxisome</location>
    </subcellularLocation>
</comment>
<protein>
    <submittedName>
        <fullName evidence="21">Uncharacterized protein</fullName>
    </submittedName>
</protein>
<keyword evidence="22" id="KW-1185">Reference proteome</keyword>
<comment type="similarity">
    <text evidence="5">In the central section; belongs to the 3-hydroxyacyl-CoA dehydrogenase family.</text>
</comment>
<dbReference type="InterPro" id="IPR006176">
    <property type="entry name" value="3-OHacyl-CoA_DH_NAD-bd"/>
</dbReference>
<keyword evidence="12" id="KW-0413">Isomerase</keyword>
<dbReference type="Gramene" id="TraesCS1A02G096200.2">
    <property type="protein sequence ID" value="TraesCS1A02G096200.2"/>
    <property type="gene ID" value="TraesCS1A02G096200"/>
</dbReference>
<keyword evidence="14" id="KW-0511">Multifunctional enzyme</keyword>
<evidence type="ECO:0000256" key="4">
    <source>
        <dbReference type="ARBA" id="ARBA00005005"/>
    </source>
</evidence>
<dbReference type="Pfam" id="PF02737">
    <property type="entry name" value="3HCDH_N"/>
    <property type="match status" value="1"/>
</dbReference>
<dbReference type="EnsemblPlants" id="TraesCS1A02G096200.2">
    <property type="protein sequence ID" value="TraesCS1A02G096200.2"/>
    <property type="gene ID" value="TraesCS1A02G096200"/>
</dbReference>
<dbReference type="InterPro" id="IPR018376">
    <property type="entry name" value="Enoyl-CoA_hyd/isom_CS"/>
</dbReference>
<dbReference type="PANTHER" id="PTHR23309">
    <property type="entry name" value="3-HYDROXYACYL-COA DEHYROGENASE"/>
    <property type="match status" value="1"/>
</dbReference>
<dbReference type="Gene3D" id="3.40.50.720">
    <property type="entry name" value="NAD(P)-binding Rossmann-like Domain"/>
    <property type="match status" value="1"/>
</dbReference>
<dbReference type="OrthoDB" id="2018133at2759"/>
<evidence type="ECO:0000256" key="3">
    <source>
        <dbReference type="ARBA" id="ARBA00004275"/>
    </source>
</evidence>
<evidence type="ECO:0000256" key="15">
    <source>
        <dbReference type="ARBA" id="ARBA00023701"/>
    </source>
</evidence>
<dbReference type="Gramene" id="TraesPARA_EIv1.0_0079740.1">
    <property type="protein sequence ID" value="TraesPARA_EIv1.0_0079740.1.CDS"/>
    <property type="gene ID" value="TraesPARA_EIv1.0_0079740"/>
</dbReference>
<evidence type="ECO:0000256" key="13">
    <source>
        <dbReference type="ARBA" id="ARBA00023239"/>
    </source>
</evidence>
<dbReference type="GO" id="GO:0004165">
    <property type="term" value="F:delta(3)-delta(2)-enoyl-CoA isomerase activity"/>
    <property type="evidence" value="ECO:0007669"/>
    <property type="project" value="UniProtKB-EC"/>
</dbReference>
<dbReference type="InterPro" id="IPR036291">
    <property type="entry name" value="NAD(P)-bd_dom_sf"/>
</dbReference>
<proteinExistence type="inferred from homology"/>
<evidence type="ECO:0000256" key="11">
    <source>
        <dbReference type="ARBA" id="ARBA00023140"/>
    </source>
</evidence>
<keyword evidence="8" id="KW-0560">Oxidoreductase</keyword>
<comment type="similarity">
    <text evidence="18">Belongs to the enoyl-CoA hydratase/isomerase family.</text>
</comment>
<dbReference type="GO" id="GO:0005777">
    <property type="term" value="C:peroxisome"/>
    <property type="evidence" value="ECO:0000318"/>
    <property type="project" value="GO_Central"/>
</dbReference>
<evidence type="ECO:0000313" key="21">
    <source>
        <dbReference type="EnsemblPlants" id="TraesCS1A02G096200.2"/>
    </source>
</evidence>
<dbReference type="GO" id="GO:0006635">
    <property type="term" value="P:fatty acid beta-oxidation"/>
    <property type="evidence" value="ECO:0000318"/>
    <property type="project" value="GO_Central"/>
</dbReference>
<dbReference type="PANTHER" id="PTHR23309:SF47">
    <property type="entry name" value="3-HYDROXYACYL-COA DEHYDROGENASE"/>
    <property type="match status" value="1"/>
</dbReference>
<feature type="domain" description="3-hydroxyacyl-CoA dehydrogenase NAD binding" evidence="20">
    <location>
        <begin position="310"/>
        <end position="489"/>
    </location>
</feature>
<sequence length="730" mass="80312">MAKGTTEMEVGSDGVAVIYIANPPVNALSIDVLFSLKGHYEEVLRRNDVKAIVLTGSGRSFSAGLDISAFADIRKPEQLKDHCILIEAMTDIFEDAGKPSVAAIDGPALGGGLEISMVCQARISTPNAQLGLTELQFGVIPGFGGTQRLPRLVGLTKALEMMMLSKPIKAEEAHELGLVDAVVSPNDLLNNARRWALDIYESKRPWARALYKTDKLESPDLAREILNSARVQSRKWAANLQYPFVCIDAVEEGIVSGPQAGLRKEAMAFQELFFSDTCKSLIHVFFSQRATSKQVPGITDLGLMPRKVSNVAIVGGGLMGSGIATALILSHYPVILKEVNEEFLNAGIDRIKENLQSRVRKGKMTKEKYDKTLSLLTGVLDYEKFKSVDLAIETVVENVKLKQQIFAELEQHCPSHCILATNTSTIDLDLIGEKTNSQDRIVGTHFFAPAHIMPLLEIVHTPRASLQAVVTLLDVGKKIKKTPIVVRNCTGFAVNRMFFPYTQAALWLVDHGMDVYKIDQACTEFGMPIGPFRMTDLVGFGVALATGMQHLENFPERVYKSMLISLMTEDKRTGEASQKGFYRYDSKRKASPDPEIMNYLEESRRIAGATPDPELLKLDNSAIAEMVLFPVINEACRVLGEGIAFKASDLDIASIFGMGFPPYRGGIMHWADSIGARRICAMLSEWEMKYGQFFKPCSHLLERAAEGLPLSALATKTMNNQAKDKLLGSC</sequence>
<dbReference type="Pfam" id="PF00725">
    <property type="entry name" value="3HCDH"/>
    <property type="match status" value="1"/>
</dbReference>
<dbReference type="FunFam" id="3.90.226.10:FF:000025">
    <property type="entry name" value="Peroxisomal fatty acid beta-oxidation multifunctional protein"/>
    <property type="match status" value="1"/>
</dbReference>
<comment type="catalytic activity">
    <reaction evidence="1">
        <text>a (3Z)-enoyl-CoA = a 4-saturated (2E)-enoyl-CoA</text>
        <dbReference type="Rhea" id="RHEA:45900"/>
        <dbReference type="ChEBI" id="CHEBI:85097"/>
        <dbReference type="ChEBI" id="CHEBI:85489"/>
        <dbReference type="EC" id="5.3.3.8"/>
    </reaction>
</comment>
<dbReference type="GO" id="GO:0008692">
    <property type="term" value="F:3-hydroxybutyryl-CoA epimerase activity"/>
    <property type="evidence" value="ECO:0007669"/>
    <property type="project" value="UniProtKB-EC"/>
</dbReference>
<dbReference type="Gramene" id="TraesJUL1A03G00037100.2">
    <property type="protein sequence ID" value="TraesJUL1A03G00037100.2"/>
    <property type="gene ID" value="TraesJUL1A03G00037100"/>
</dbReference>
<dbReference type="InterPro" id="IPR001753">
    <property type="entry name" value="Enoyl-CoA_hydra/iso"/>
</dbReference>
<evidence type="ECO:0000256" key="1">
    <source>
        <dbReference type="ARBA" id="ARBA00000452"/>
    </source>
</evidence>
<evidence type="ECO:0000259" key="20">
    <source>
        <dbReference type="Pfam" id="PF02737"/>
    </source>
</evidence>
<dbReference type="Gramene" id="TraesCS1A03G0232300.2">
    <property type="protein sequence ID" value="TraesCS1A03G0232300.2.CDS"/>
    <property type="gene ID" value="TraesCS1A03G0232300"/>
</dbReference>
<accession>A0A3B5XW45</accession>